<proteinExistence type="predicted"/>
<keyword evidence="1" id="KW-0472">Membrane</keyword>
<evidence type="ECO:0000256" key="1">
    <source>
        <dbReference type="SAM" id="Phobius"/>
    </source>
</evidence>
<sequence>MNKAPTPSLMTRRLQALMAVYCAASLAHFIHNAEFIAVYPNLPGWLAREGVYLAWLAVTSVGAAGLIAARLGFEALGLLFVGAYGALGLDGLAHYTLALCSEHTFATQATIWFEAASGLVLMLASALLLGRTLAGRRGRPPAVAA</sequence>
<dbReference type="RefSeq" id="WP_243303661.1">
    <property type="nucleotide sequence ID" value="NZ_JALGBI010000001.1"/>
</dbReference>
<accession>A0A9X2APC7</accession>
<feature type="transmembrane region" description="Helical" evidence="1">
    <location>
        <begin position="51"/>
        <end position="69"/>
    </location>
</feature>
<keyword evidence="3" id="KW-1185">Reference proteome</keyword>
<evidence type="ECO:0000313" key="2">
    <source>
        <dbReference type="EMBL" id="MCJ0761901.1"/>
    </source>
</evidence>
<dbReference type="AlphaFoldDB" id="A0A9X2APC7"/>
<organism evidence="2 3">
    <name type="scientific">Variovorax terrae</name>
    <dbReference type="NCBI Taxonomy" id="2923278"/>
    <lineage>
        <taxon>Bacteria</taxon>
        <taxon>Pseudomonadati</taxon>
        <taxon>Pseudomonadota</taxon>
        <taxon>Betaproteobacteria</taxon>
        <taxon>Burkholderiales</taxon>
        <taxon>Comamonadaceae</taxon>
        <taxon>Variovorax</taxon>
    </lineage>
</organism>
<protein>
    <submittedName>
        <fullName evidence="2">Uncharacterized protein</fullName>
    </submittedName>
</protein>
<dbReference type="Proteomes" id="UP001139447">
    <property type="component" value="Unassembled WGS sequence"/>
</dbReference>
<dbReference type="EMBL" id="JALGBI010000001">
    <property type="protein sequence ID" value="MCJ0761901.1"/>
    <property type="molecule type" value="Genomic_DNA"/>
</dbReference>
<name>A0A9X2APC7_9BURK</name>
<keyword evidence="1" id="KW-0812">Transmembrane</keyword>
<evidence type="ECO:0000313" key="3">
    <source>
        <dbReference type="Proteomes" id="UP001139447"/>
    </source>
</evidence>
<gene>
    <name evidence="2" type="ORF">MMF98_01635</name>
</gene>
<feature type="transmembrane region" description="Helical" evidence="1">
    <location>
        <begin position="76"/>
        <end position="97"/>
    </location>
</feature>
<reference evidence="2" key="1">
    <citation type="submission" date="2022-03" db="EMBL/GenBank/DDBJ databases">
        <authorList>
            <person name="Woo C.Y."/>
        </authorList>
    </citation>
    <scope>NUCLEOTIDE SEQUENCE</scope>
    <source>
        <strain evidence="2">CYS-02</strain>
    </source>
</reference>
<feature type="transmembrane region" description="Helical" evidence="1">
    <location>
        <begin position="109"/>
        <end position="129"/>
    </location>
</feature>
<keyword evidence="1" id="KW-1133">Transmembrane helix</keyword>
<comment type="caution">
    <text evidence="2">The sequence shown here is derived from an EMBL/GenBank/DDBJ whole genome shotgun (WGS) entry which is preliminary data.</text>
</comment>